<organism evidence="1 2">
    <name type="scientific">Mesorhizobium argentiipisi</name>
    <dbReference type="NCBI Taxonomy" id="3015175"/>
    <lineage>
        <taxon>Bacteria</taxon>
        <taxon>Pseudomonadati</taxon>
        <taxon>Pseudomonadota</taxon>
        <taxon>Alphaproteobacteria</taxon>
        <taxon>Hyphomicrobiales</taxon>
        <taxon>Phyllobacteriaceae</taxon>
        <taxon>Mesorhizobium</taxon>
    </lineage>
</organism>
<keyword evidence="2" id="KW-1185">Reference proteome</keyword>
<reference evidence="1 2" key="1">
    <citation type="submission" date="2022-12" db="EMBL/GenBank/DDBJ databases">
        <authorList>
            <person name="Muema E."/>
        </authorList>
    </citation>
    <scope>NUCLEOTIDE SEQUENCE [LARGE SCALE GENOMIC DNA]</scope>
    <source>
        <strain evidence="2">1330</strain>
    </source>
</reference>
<evidence type="ECO:0000313" key="2">
    <source>
        <dbReference type="Proteomes" id="UP001366503"/>
    </source>
</evidence>
<dbReference type="Proteomes" id="UP001366503">
    <property type="component" value="Unassembled WGS sequence"/>
</dbReference>
<proteinExistence type="predicted"/>
<sequence length="171" mass="18822">MNVKRLWVEAPDFKHIGLHEEVQYISAGAAQSDDGDHFIGELRGKVADQRAAGKGVAEKENTFGTGIFVDVEREGVGVRVFVNGGPREDRQVMLDLDEEVGQPARWFVGKRPLHHNVVLGQLHGGRTAAEHRYRLAVQAIRHAAGKEDLMVLRPNPSAVDVFDDADDRAPA</sequence>
<comment type="caution">
    <text evidence="1">The sequence shown here is derived from an EMBL/GenBank/DDBJ whole genome shotgun (WGS) entry which is preliminary data.</text>
</comment>
<gene>
    <name evidence="1" type="ORF">O7A05_11085</name>
</gene>
<name>A0ABU8KBD5_9HYPH</name>
<protein>
    <submittedName>
        <fullName evidence="1">Uncharacterized protein</fullName>
    </submittedName>
</protein>
<evidence type="ECO:0000313" key="1">
    <source>
        <dbReference type="EMBL" id="MEI9402697.1"/>
    </source>
</evidence>
<accession>A0ABU8KBD5</accession>
<dbReference type="EMBL" id="JAPYKO010000006">
    <property type="protein sequence ID" value="MEI9402697.1"/>
    <property type="molecule type" value="Genomic_DNA"/>
</dbReference>